<dbReference type="SUPFAM" id="SSF89082">
    <property type="entry name" value="Antibiotic binding domain of TipA-like multidrug resistance regulators"/>
    <property type="match status" value="1"/>
</dbReference>
<dbReference type="AlphaFoldDB" id="A0A926D9C5"/>
<accession>A0A926D9C5</accession>
<dbReference type="Gene3D" id="1.10.1660.10">
    <property type="match status" value="1"/>
</dbReference>
<keyword evidence="1" id="KW-0805">Transcription regulation</keyword>
<dbReference type="InterPro" id="IPR047057">
    <property type="entry name" value="MerR_fam"/>
</dbReference>
<evidence type="ECO:0000313" key="7">
    <source>
        <dbReference type="Proteomes" id="UP000651482"/>
    </source>
</evidence>
<keyword evidence="4" id="KW-0804">Transcription</keyword>
<dbReference type="GO" id="GO:0003700">
    <property type="term" value="F:DNA-binding transcription factor activity"/>
    <property type="evidence" value="ECO:0007669"/>
    <property type="project" value="InterPro"/>
</dbReference>
<dbReference type="Pfam" id="PF07739">
    <property type="entry name" value="TipAS"/>
    <property type="match status" value="1"/>
</dbReference>
<dbReference type="CDD" id="cd01106">
    <property type="entry name" value="HTH_TipAL-Mta"/>
    <property type="match status" value="1"/>
</dbReference>
<reference evidence="6" key="1">
    <citation type="submission" date="2020-08" db="EMBL/GenBank/DDBJ databases">
        <title>Genome public.</title>
        <authorList>
            <person name="Liu C."/>
            <person name="Sun Q."/>
        </authorList>
    </citation>
    <scope>NUCLEOTIDE SEQUENCE</scope>
    <source>
        <strain evidence="6">NSJ-40</strain>
    </source>
</reference>
<evidence type="ECO:0000256" key="2">
    <source>
        <dbReference type="ARBA" id="ARBA00023125"/>
    </source>
</evidence>
<dbReference type="InterPro" id="IPR009061">
    <property type="entry name" value="DNA-bd_dom_put_sf"/>
</dbReference>
<evidence type="ECO:0000259" key="5">
    <source>
        <dbReference type="PROSITE" id="PS50937"/>
    </source>
</evidence>
<dbReference type="Pfam" id="PF13411">
    <property type="entry name" value="MerR_1"/>
    <property type="match status" value="1"/>
</dbReference>
<dbReference type="Proteomes" id="UP000651482">
    <property type="component" value="Unassembled WGS sequence"/>
</dbReference>
<dbReference type="Gene3D" id="1.10.490.50">
    <property type="entry name" value="Antibiotic binding domain of TipA-like multidrug resistance regulators"/>
    <property type="match status" value="1"/>
</dbReference>
<dbReference type="InterPro" id="IPR012925">
    <property type="entry name" value="TipAS_dom"/>
</dbReference>
<comment type="caution">
    <text evidence="6">The sequence shown here is derived from an EMBL/GenBank/DDBJ whole genome shotgun (WGS) entry which is preliminary data.</text>
</comment>
<dbReference type="PROSITE" id="PS50937">
    <property type="entry name" value="HTH_MERR_2"/>
    <property type="match status" value="1"/>
</dbReference>
<name>A0A926D9C5_9FIRM</name>
<dbReference type="EMBL" id="JACRSN010000023">
    <property type="protein sequence ID" value="MBC8534790.1"/>
    <property type="molecule type" value="Genomic_DNA"/>
</dbReference>
<keyword evidence="7" id="KW-1185">Reference proteome</keyword>
<protein>
    <submittedName>
        <fullName evidence="6">MerR family transcriptional regulator</fullName>
    </submittedName>
</protein>
<evidence type="ECO:0000313" key="6">
    <source>
        <dbReference type="EMBL" id="MBC8534790.1"/>
    </source>
</evidence>
<keyword evidence="2" id="KW-0238">DNA-binding</keyword>
<evidence type="ECO:0000256" key="3">
    <source>
        <dbReference type="ARBA" id="ARBA00023159"/>
    </source>
</evidence>
<dbReference type="RefSeq" id="WP_249320374.1">
    <property type="nucleotide sequence ID" value="NZ_JACRSN010000023.1"/>
</dbReference>
<dbReference type="GO" id="GO:0003677">
    <property type="term" value="F:DNA binding"/>
    <property type="evidence" value="ECO:0007669"/>
    <property type="project" value="UniProtKB-KW"/>
</dbReference>
<dbReference type="PANTHER" id="PTHR30204:SF90">
    <property type="entry name" value="HTH-TYPE TRANSCRIPTIONAL ACTIVATOR MTA"/>
    <property type="match status" value="1"/>
</dbReference>
<keyword evidence="3" id="KW-0010">Activator</keyword>
<dbReference type="SMART" id="SM00422">
    <property type="entry name" value="HTH_MERR"/>
    <property type="match status" value="1"/>
</dbReference>
<dbReference type="PRINTS" id="PR00040">
    <property type="entry name" value="HTHMERR"/>
</dbReference>
<evidence type="ECO:0000256" key="4">
    <source>
        <dbReference type="ARBA" id="ARBA00023163"/>
    </source>
</evidence>
<feature type="domain" description="HTH merR-type" evidence="5">
    <location>
        <begin position="1"/>
        <end position="70"/>
    </location>
</feature>
<sequence length="242" mass="28043">MRTVKEVSKLTGVSVRTLHYYDAIGLLEPTKVTDAGYRMYDDTSLSRLQNILLFRELQFPLKEIKEILDSPNFNQEEAIAQQIKLLELQYKHIGELISFAREIQTKGVKTMNFEVFDAKEIEQYKAEVKSKWGNSKAYQEYEQRAVSHSEHNYHKFANEIMSLFTELGAMKQLPPTDKAVQEKVAALQSYINENFYTCSNDILKGLGEMYVCDDRFKKNIDRVSGEGTAEFVREAIFIYCDK</sequence>
<dbReference type="InterPro" id="IPR036244">
    <property type="entry name" value="TipA-like_antibiotic-bd"/>
</dbReference>
<organism evidence="6 7">
    <name type="scientific">Yeguia hominis</name>
    <dbReference type="NCBI Taxonomy" id="2763662"/>
    <lineage>
        <taxon>Bacteria</taxon>
        <taxon>Bacillati</taxon>
        <taxon>Bacillota</taxon>
        <taxon>Clostridia</taxon>
        <taxon>Eubacteriales</taxon>
        <taxon>Yeguiaceae</taxon>
        <taxon>Yeguia</taxon>
    </lineage>
</organism>
<dbReference type="PANTHER" id="PTHR30204">
    <property type="entry name" value="REDOX-CYCLING DRUG-SENSING TRANSCRIPTIONAL ACTIVATOR SOXR"/>
    <property type="match status" value="1"/>
</dbReference>
<evidence type="ECO:0000256" key="1">
    <source>
        <dbReference type="ARBA" id="ARBA00023015"/>
    </source>
</evidence>
<dbReference type="SUPFAM" id="SSF46955">
    <property type="entry name" value="Putative DNA-binding domain"/>
    <property type="match status" value="1"/>
</dbReference>
<gene>
    <name evidence="6" type="ORF">IAG03_12510</name>
</gene>
<dbReference type="InterPro" id="IPR000551">
    <property type="entry name" value="MerR-type_HTH_dom"/>
</dbReference>
<proteinExistence type="predicted"/>